<gene>
    <name evidence="1" type="primary">jg26285</name>
    <name evidence="1" type="ORF">PAEG_LOCUS2080</name>
</gene>
<comment type="caution">
    <text evidence="1">The sequence shown here is derived from an EMBL/GenBank/DDBJ whole genome shotgun (WGS) entry which is preliminary data.</text>
</comment>
<evidence type="ECO:0000313" key="1">
    <source>
        <dbReference type="EMBL" id="CAH2210168.1"/>
    </source>
</evidence>
<dbReference type="EMBL" id="CAKXAJ010006798">
    <property type="protein sequence ID" value="CAH2210168.1"/>
    <property type="molecule type" value="Genomic_DNA"/>
</dbReference>
<keyword evidence="2" id="KW-1185">Reference proteome</keyword>
<reference evidence="1" key="1">
    <citation type="submission" date="2022-03" db="EMBL/GenBank/DDBJ databases">
        <authorList>
            <person name="Lindestad O."/>
        </authorList>
    </citation>
    <scope>NUCLEOTIDE SEQUENCE</scope>
</reference>
<feature type="non-terminal residue" evidence="1">
    <location>
        <position position="1"/>
    </location>
</feature>
<organism evidence="1 2">
    <name type="scientific">Pararge aegeria aegeria</name>
    <dbReference type="NCBI Taxonomy" id="348720"/>
    <lineage>
        <taxon>Eukaryota</taxon>
        <taxon>Metazoa</taxon>
        <taxon>Ecdysozoa</taxon>
        <taxon>Arthropoda</taxon>
        <taxon>Hexapoda</taxon>
        <taxon>Insecta</taxon>
        <taxon>Pterygota</taxon>
        <taxon>Neoptera</taxon>
        <taxon>Endopterygota</taxon>
        <taxon>Lepidoptera</taxon>
        <taxon>Glossata</taxon>
        <taxon>Ditrysia</taxon>
        <taxon>Papilionoidea</taxon>
        <taxon>Nymphalidae</taxon>
        <taxon>Satyrinae</taxon>
        <taxon>Satyrini</taxon>
        <taxon>Parargina</taxon>
        <taxon>Pararge</taxon>
    </lineage>
</organism>
<sequence>VSKPVPSINLPDLPECVTKVEATSPPEGDATTPLSAQHQLQLLHERLEQQSQQTRAAVAQLLLFRDQLAAEQAARCEAQ</sequence>
<protein>
    <submittedName>
        <fullName evidence="1">Jg26285 protein</fullName>
    </submittedName>
</protein>
<dbReference type="AlphaFoldDB" id="A0A8S4QHU9"/>
<dbReference type="Proteomes" id="UP000838756">
    <property type="component" value="Unassembled WGS sequence"/>
</dbReference>
<name>A0A8S4QHU9_9NEOP</name>
<feature type="non-terminal residue" evidence="1">
    <location>
        <position position="79"/>
    </location>
</feature>
<accession>A0A8S4QHU9</accession>
<proteinExistence type="predicted"/>
<evidence type="ECO:0000313" key="2">
    <source>
        <dbReference type="Proteomes" id="UP000838756"/>
    </source>
</evidence>